<gene>
    <name evidence="1" type="ORF">CHS0354_005993</name>
</gene>
<organism evidence="1 2">
    <name type="scientific">Potamilus streckersoni</name>
    <dbReference type="NCBI Taxonomy" id="2493646"/>
    <lineage>
        <taxon>Eukaryota</taxon>
        <taxon>Metazoa</taxon>
        <taxon>Spiralia</taxon>
        <taxon>Lophotrochozoa</taxon>
        <taxon>Mollusca</taxon>
        <taxon>Bivalvia</taxon>
        <taxon>Autobranchia</taxon>
        <taxon>Heteroconchia</taxon>
        <taxon>Palaeoheterodonta</taxon>
        <taxon>Unionida</taxon>
        <taxon>Unionoidea</taxon>
        <taxon>Unionidae</taxon>
        <taxon>Ambleminae</taxon>
        <taxon>Lampsilini</taxon>
        <taxon>Potamilus</taxon>
    </lineage>
</organism>
<evidence type="ECO:0000313" key="2">
    <source>
        <dbReference type="Proteomes" id="UP001195483"/>
    </source>
</evidence>
<reference evidence="1" key="1">
    <citation type="journal article" date="2021" name="Genome Biol. Evol.">
        <title>A High-Quality Reference Genome for a Parasitic Bivalve with Doubly Uniparental Inheritance (Bivalvia: Unionida).</title>
        <authorList>
            <person name="Smith C.H."/>
        </authorList>
    </citation>
    <scope>NUCLEOTIDE SEQUENCE</scope>
    <source>
        <strain evidence="1">CHS0354</strain>
    </source>
</reference>
<reference evidence="1" key="2">
    <citation type="journal article" date="2021" name="Genome Biol. Evol.">
        <title>Developing a high-quality reference genome for a parasitic bivalve with doubly uniparental inheritance (Bivalvia: Unionida).</title>
        <authorList>
            <person name="Smith C.H."/>
        </authorList>
    </citation>
    <scope>NUCLEOTIDE SEQUENCE</scope>
    <source>
        <strain evidence="1">CHS0354</strain>
        <tissue evidence="1">Mantle</tissue>
    </source>
</reference>
<proteinExistence type="predicted"/>
<comment type="caution">
    <text evidence="1">The sequence shown here is derived from an EMBL/GenBank/DDBJ whole genome shotgun (WGS) entry which is preliminary data.</text>
</comment>
<keyword evidence="2" id="KW-1185">Reference proteome</keyword>
<name>A0AAE0RNX6_9BIVA</name>
<dbReference type="EMBL" id="JAEAOA010000424">
    <property type="protein sequence ID" value="KAK3576986.1"/>
    <property type="molecule type" value="Genomic_DNA"/>
</dbReference>
<dbReference type="AlphaFoldDB" id="A0AAE0RNX6"/>
<sequence>MVSAVKAHEKWAREKFEMLKHAICAPPEVQRRAECEALKFIVVEHEQFFLTLEICEAVLVRFEAIKADEETIEGKGLRNRESTTYRVQICNPVETADNLTMLIKVYLTGNHSIVLADELNDFCLRLFKDIVMKTDFKIMMGDLYDELYDSHMLEL</sequence>
<evidence type="ECO:0000313" key="1">
    <source>
        <dbReference type="EMBL" id="KAK3576986.1"/>
    </source>
</evidence>
<protein>
    <submittedName>
        <fullName evidence="1">Uncharacterized protein</fullName>
    </submittedName>
</protein>
<reference evidence="1" key="3">
    <citation type="submission" date="2023-05" db="EMBL/GenBank/DDBJ databases">
        <authorList>
            <person name="Smith C.H."/>
        </authorList>
    </citation>
    <scope>NUCLEOTIDE SEQUENCE</scope>
    <source>
        <strain evidence="1">CHS0354</strain>
        <tissue evidence="1">Mantle</tissue>
    </source>
</reference>
<accession>A0AAE0RNX6</accession>
<dbReference type="Proteomes" id="UP001195483">
    <property type="component" value="Unassembled WGS sequence"/>
</dbReference>